<protein>
    <submittedName>
        <fullName evidence="1">Uncharacterized protein</fullName>
    </submittedName>
</protein>
<accession>U9TX69</accession>
<proteinExistence type="predicted"/>
<evidence type="ECO:0000313" key="1">
    <source>
        <dbReference type="EMBL" id="ESA07966.1"/>
    </source>
</evidence>
<sequence length="220" mass="25739">TLIGIGYYLSRFHKYWGMGPNIIIDLIFFLLWFVAGLANLSPVYSGSDLSCPLIQSNLDSTQNLKLHCWINTFLFLTTSVICHIIKREKIKWDEEKSGLSRKSKDYKSYDPMDSRKKSVRIPRIPFIVINNIYSQSYDQCTVTPFIEIVFLIQNLLKKSSWKLIGSSYCLYVLVSMYSNYKIPRKKKVNTTYDLIMIRLFVPQTETYFLFMLCNSDRLLA</sequence>
<dbReference type="AlphaFoldDB" id="U9TX69"/>
<name>U9TX69_RHIID</name>
<gene>
    <name evidence="1" type="ORF">GLOINDRAFT_98527</name>
</gene>
<dbReference type="EMBL" id="KI289721">
    <property type="protein sequence ID" value="ESA07966.1"/>
    <property type="molecule type" value="Genomic_DNA"/>
</dbReference>
<reference evidence="1" key="1">
    <citation type="submission" date="2013-07" db="EMBL/GenBank/DDBJ databases">
        <title>The genome of an arbuscular mycorrhizal fungus provides insights into the evolution of the oldest plant symbiosis.</title>
        <authorList>
            <consortium name="DOE Joint Genome Institute"/>
            <person name="Tisserant E."/>
            <person name="Malbreil M."/>
            <person name="Kuo A."/>
            <person name="Kohler A."/>
            <person name="Symeonidi A."/>
            <person name="Balestrini R."/>
            <person name="Charron P."/>
            <person name="Duensing N."/>
            <person name="Frei-dit-Frey N."/>
            <person name="Gianinazzi-Pearson V."/>
            <person name="Gilbert B."/>
            <person name="Handa Y."/>
            <person name="Hijri M."/>
            <person name="Kaul R."/>
            <person name="Kawaguchi M."/>
            <person name="Krajinski F."/>
            <person name="Lammers P."/>
            <person name="Lapierre D."/>
            <person name="Masclaux F.G."/>
            <person name="Murat C."/>
            <person name="Morin E."/>
            <person name="Ndikumana S."/>
            <person name="Pagni M."/>
            <person name="Petitpierre D."/>
            <person name="Requena N."/>
            <person name="Rosikiewicz P."/>
            <person name="Riley R."/>
            <person name="Saito K."/>
            <person name="San Clemente H."/>
            <person name="Shapiro H."/>
            <person name="van Tuinen D."/>
            <person name="Becard G."/>
            <person name="Bonfante P."/>
            <person name="Paszkowski U."/>
            <person name="Shachar-Hill Y."/>
            <person name="Young J.P."/>
            <person name="Sanders I.R."/>
            <person name="Henrissat B."/>
            <person name="Rensing S.A."/>
            <person name="Grigoriev I.V."/>
            <person name="Corradi N."/>
            <person name="Roux C."/>
            <person name="Martin F."/>
        </authorList>
    </citation>
    <scope>NUCLEOTIDE SEQUENCE</scope>
    <source>
        <strain evidence="1">DAOM 197198</strain>
    </source>
</reference>
<organism evidence="1">
    <name type="scientific">Rhizophagus irregularis (strain DAOM 181602 / DAOM 197198 / MUCL 43194)</name>
    <name type="common">Arbuscular mycorrhizal fungus</name>
    <name type="synonym">Glomus intraradices</name>
    <dbReference type="NCBI Taxonomy" id="747089"/>
    <lineage>
        <taxon>Eukaryota</taxon>
        <taxon>Fungi</taxon>
        <taxon>Fungi incertae sedis</taxon>
        <taxon>Mucoromycota</taxon>
        <taxon>Glomeromycotina</taxon>
        <taxon>Glomeromycetes</taxon>
        <taxon>Glomerales</taxon>
        <taxon>Glomeraceae</taxon>
        <taxon>Rhizophagus</taxon>
    </lineage>
</organism>
<dbReference type="HOGENOM" id="CLU_1258822_0_0_1"/>
<feature type="non-terminal residue" evidence="1">
    <location>
        <position position="1"/>
    </location>
</feature>
<dbReference type="VEuPathDB" id="FungiDB:RhiirFUN_022896"/>